<dbReference type="GO" id="GO:0003774">
    <property type="term" value="F:cytoskeletal motor activity"/>
    <property type="evidence" value="ECO:0007669"/>
    <property type="project" value="InterPro"/>
</dbReference>
<proteinExistence type="inferred from homology"/>
<evidence type="ECO:0000256" key="5">
    <source>
        <dbReference type="ARBA" id="ARBA00017949"/>
    </source>
</evidence>
<dbReference type="PATRIC" id="fig|1198232.3.peg.1849"/>
<dbReference type="PANTHER" id="PTHR30046:SF0">
    <property type="entry name" value="FLAGELLAR M-RING PROTEIN"/>
    <property type="match status" value="1"/>
</dbReference>
<dbReference type="HOGENOM" id="CLU_028108_1_1_6"/>
<evidence type="ECO:0000256" key="14">
    <source>
        <dbReference type="SAM" id="Phobius"/>
    </source>
</evidence>
<feature type="transmembrane region" description="Helical" evidence="14">
    <location>
        <begin position="22"/>
        <end position="41"/>
    </location>
</feature>
<dbReference type="EMBL" id="CP005996">
    <property type="protein sequence ID" value="AGS40191.1"/>
    <property type="molecule type" value="Genomic_DNA"/>
</dbReference>
<keyword evidence="6" id="KW-1003">Cell membrane</keyword>
<dbReference type="PIRSF" id="PIRSF004862">
    <property type="entry name" value="FliF"/>
    <property type="match status" value="1"/>
</dbReference>
<evidence type="ECO:0000256" key="7">
    <source>
        <dbReference type="ARBA" id="ARBA00022692"/>
    </source>
</evidence>
<evidence type="ECO:0000313" key="18">
    <source>
        <dbReference type="Proteomes" id="UP000015380"/>
    </source>
</evidence>
<dbReference type="Pfam" id="PF01514">
    <property type="entry name" value="YscJ_FliF"/>
    <property type="match status" value="1"/>
</dbReference>
<reference evidence="18" key="2">
    <citation type="journal article" date="2016" name="Environ. Microbiol. Rep.">
        <title>Analysis of defence systems and a conjugative IncP-1 plasmid in the marine polyaromatic hydrocarbons-degrading bacterium Cycloclasticus sp. 78-ME.</title>
        <authorList>
            <person name="Yakimov M.M."/>
            <person name="Crisafi F."/>
            <person name="Messina E."/>
            <person name="Smedile F."/>
            <person name="Lopatina A."/>
            <person name="Denaro R."/>
            <person name="Pieper D.H."/>
            <person name="Golyshin P.N."/>
            <person name="Giuliano L."/>
        </authorList>
    </citation>
    <scope>NUCLEOTIDE SEQUENCE [LARGE SCALE GENOMIC DNA]</scope>
    <source>
        <strain evidence="18">78-ME</strain>
    </source>
</reference>
<feature type="domain" description="Flagellar M-ring C-terminal" evidence="16">
    <location>
        <begin position="251"/>
        <end position="422"/>
    </location>
</feature>
<feature type="region of interest" description="Disordered" evidence="13">
    <location>
        <begin position="476"/>
        <end position="512"/>
    </location>
</feature>
<reference evidence="17 18" key="1">
    <citation type="submission" date="2013-05" db="EMBL/GenBank/DDBJ databases">
        <title>Between feast and famine: a lifestyle of most important marine PAH-degrading bacterium Cycloclasticus sp. 7ME.</title>
        <authorList>
            <person name="Yakimov M.M."/>
            <person name="Messina E."/>
            <person name="Genovese M."/>
            <person name="Denaro R."/>
            <person name="Crisafi F."/>
            <person name="Russo D."/>
            <person name="Cappello S."/>
            <person name="Santisi S."/>
            <person name="Smedile F."/>
            <person name="Golyshina O.V."/>
            <person name="Tran H."/>
            <person name="Pieper D.H."/>
            <person name="Golyshin P.N."/>
            <person name="Giuliano L."/>
        </authorList>
    </citation>
    <scope>NUCLEOTIDE SEQUENCE [LARGE SCALE GENOMIC DNA]</scope>
    <source>
        <strain evidence="17 18">78-ME</strain>
    </source>
</reference>
<organism evidence="17 18">
    <name type="scientific">Cycloclasticus zancles 78-ME</name>
    <dbReference type="NCBI Taxonomy" id="1198232"/>
    <lineage>
        <taxon>Bacteria</taxon>
        <taxon>Pseudomonadati</taxon>
        <taxon>Pseudomonadota</taxon>
        <taxon>Gammaproteobacteria</taxon>
        <taxon>Thiotrichales</taxon>
        <taxon>Piscirickettsiaceae</taxon>
        <taxon>Cycloclasticus</taxon>
    </lineage>
</organism>
<keyword evidence="17" id="KW-0966">Cell projection</keyword>
<name>S5T8W6_9GAMM</name>
<comment type="subunit">
    <text evidence="11">The basal body constitutes a major portion of the flagellar organelle and consists of four rings (L,P,S, and M) mounted on a central rod. The M ring is integral to the inner membrane of the cell and may be connected to the flagellar rod via the S ring. The S (supramembrane ring) lies just distal to the M ring. The L and P rings lie in the outer membrane and the periplasmic space, respectively.</text>
</comment>
<dbReference type="NCBIfam" id="TIGR00206">
    <property type="entry name" value="fliF"/>
    <property type="match status" value="1"/>
</dbReference>
<dbReference type="PRINTS" id="PR01009">
    <property type="entry name" value="FLGMRINGFLIF"/>
</dbReference>
<evidence type="ECO:0000313" key="17">
    <source>
        <dbReference type="EMBL" id="AGS40191.1"/>
    </source>
</evidence>
<dbReference type="GO" id="GO:0009431">
    <property type="term" value="C:bacterial-type flagellum basal body, MS ring"/>
    <property type="evidence" value="ECO:0007669"/>
    <property type="project" value="InterPro"/>
</dbReference>
<evidence type="ECO:0000256" key="13">
    <source>
        <dbReference type="SAM" id="MobiDB-lite"/>
    </source>
</evidence>
<evidence type="ECO:0000259" key="16">
    <source>
        <dbReference type="Pfam" id="PF08345"/>
    </source>
</evidence>
<dbReference type="RefSeq" id="WP_015005527.1">
    <property type="nucleotide sequence ID" value="NC_021917.1"/>
</dbReference>
<evidence type="ECO:0000256" key="6">
    <source>
        <dbReference type="ARBA" id="ARBA00022475"/>
    </source>
</evidence>
<dbReference type="eggNOG" id="COG1766">
    <property type="taxonomic scope" value="Bacteria"/>
</dbReference>
<evidence type="ECO:0000256" key="10">
    <source>
        <dbReference type="ARBA" id="ARBA00023143"/>
    </source>
</evidence>
<dbReference type="KEGG" id="cza:CYCME_1876"/>
<sequence length="554" mass="59095">MATSAEQATIQLSPNNMMVRQLGVMLALAISVALGVAVVLWSQTPNYSLLYSSLGDRELSEVMSGLQQSGVEYKLEAGSGAILVPSSQVDELRLKLAGLGLPRGGGQGFELLEKETGFGGSQAIEKARIQRALEGEIARSIVTIQSVRSARVLLAIPKQSVFLRHRKKPSASVVVDMHQGRELNKPEVAAILHLVSSAVPQLDVSQVTVVDQKGALLSAKTSNDVMSLTSNQFEFKQGVEEHLINRVESILLPIVGAGAIRASVSADVDFTTTEQTQEQYNPDLAALRSEQVTEEQSNLAGVQGVPGALSNQPPAAGVAPEVAEGELGSTASATTNVNKRSIKNYELDKKISHTKLSSGRVKRITVAVVIDNKQGAVTAEGGASASEPYSDEDVAKFTVLVKEAVGFNALRGDSVTITNLAFRQPDVPVALPEVPLWEQAWVLDAAKQVVGGVFALILIFFVLRPTIKTLLEKPTAAGLPASGQGTQMTPSGAMATEARASQSAGERSLELESDEELMMLEAPKSYEQRLEMAQKIAGEDPKRVAQVMKTWIKE</sequence>
<protein>
    <recommendedName>
        <fullName evidence="5 12">Flagellar M-ring protein</fullName>
    </recommendedName>
</protein>
<dbReference type="InterPro" id="IPR043427">
    <property type="entry name" value="YscJ/FliF"/>
</dbReference>
<evidence type="ECO:0000256" key="1">
    <source>
        <dbReference type="ARBA" id="ARBA00003820"/>
    </source>
</evidence>
<dbReference type="InterPro" id="IPR013556">
    <property type="entry name" value="Flag_M-ring_C"/>
</dbReference>
<dbReference type="Pfam" id="PF08345">
    <property type="entry name" value="YscJ_FliF_C"/>
    <property type="match status" value="1"/>
</dbReference>
<gene>
    <name evidence="17" type="ORF">CYCME_1876</name>
</gene>
<dbReference type="PANTHER" id="PTHR30046">
    <property type="entry name" value="FLAGELLAR M-RING PROTEIN"/>
    <property type="match status" value="1"/>
</dbReference>
<dbReference type="Proteomes" id="UP000015380">
    <property type="component" value="Chromosome"/>
</dbReference>
<evidence type="ECO:0000256" key="2">
    <source>
        <dbReference type="ARBA" id="ARBA00004117"/>
    </source>
</evidence>
<evidence type="ECO:0000256" key="8">
    <source>
        <dbReference type="ARBA" id="ARBA00022989"/>
    </source>
</evidence>
<keyword evidence="9 14" id="KW-0472">Membrane</keyword>
<keyword evidence="8 14" id="KW-1133">Transmembrane helix</keyword>
<dbReference type="GO" id="GO:0071973">
    <property type="term" value="P:bacterial-type flagellum-dependent cell motility"/>
    <property type="evidence" value="ECO:0007669"/>
    <property type="project" value="InterPro"/>
</dbReference>
<keyword evidence="10 12" id="KW-0975">Bacterial flagellum</keyword>
<feature type="domain" description="Flagellar M-ring N-terminal" evidence="15">
    <location>
        <begin position="43"/>
        <end position="218"/>
    </location>
</feature>
<accession>S5T8W6</accession>
<dbReference type="Gene3D" id="3.30.300.30">
    <property type="match status" value="1"/>
</dbReference>
<keyword evidence="17" id="KW-0282">Flagellum</keyword>
<evidence type="ECO:0000256" key="4">
    <source>
        <dbReference type="ARBA" id="ARBA00007971"/>
    </source>
</evidence>
<dbReference type="InterPro" id="IPR000067">
    <property type="entry name" value="FlgMring_FliF"/>
</dbReference>
<evidence type="ECO:0000256" key="12">
    <source>
        <dbReference type="PIRNR" id="PIRNR004862"/>
    </source>
</evidence>
<dbReference type="InterPro" id="IPR006182">
    <property type="entry name" value="FliF_N_dom"/>
</dbReference>
<comment type="function">
    <text evidence="1 12">The M ring may be actively involved in energy transduction.</text>
</comment>
<evidence type="ECO:0000256" key="9">
    <source>
        <dbReference type="ARBA" id="ARBA00023136"/>
    </source>
</evidence>
<comment type="similarity">
    <text evidence="4 12">Belongs to the FliF family.</text>
</comment>
<keyword evidence="18" id="KW-1185">Reference proteome</keyword>
<dbReference type="GO" id="GO:0005886">
    <property type="term" value="C:plasma membrane"/>
    <property type="evidence" value="ECO:0007669"/>
    <property type="project" value="UniProtKB-SubCell"/>
</dbReference>
<evidence type="ECO:0000256" key="3">
    <source>
        <dbReference type="ARBA" id="ARBA00004651"/>
    </source>
</evidence>
<keyword evidence="7 14" id="KW-0812">Transmembrane</keyword>
<keyword evidence="17" id="KW-0969">Cilium</keyword>
<dbReference type="AlphaFoldDB" id="S5T8W6"/>
<dbReference type="InterPro" id="IPR045851">
    <property type="entry name" value="AMP-bd_C_sf"/>
</dbReference>
<evidence type="ECO:0000256" key="11">
    <source>
        <dbReference type="ARBA" id="ARBA00025936"/>
    </source>
</evidence>
<evidence type="ECO:0000259" key="15">
    <source>
        <dbReference type="Pfam" id="PF01514"/>
    </source>
</evidence>
<comment type="subcellular location">
    <subcellularLocation>
        <location evidence="2 12">Bacterial flagellum basal body</location>
    </subcellularLocation>
    <subcellularLocation>
        <location evidence="3">Cell membrane</location>
        <topology evidence="3">Multi-pass membrane protein</topology>
    </subcellularLocation>
</comment>